<accession>A0AAF3EIB0</accession>
<evidence type="ECO:0000313" key="2">
    <source>
        <dbReference type="WBParaSite" id="MBELARI_LOCUS13558"/>
    </source>
</evidence>
<name>A0AAF3EIB0_9BILA</name>
<dbReference type="WBParaSite" id="MBELARI_LOCUS13558">
    <property type="protein sequence ID" value="MBELARI_LOCUS13558"/>
    <property type="gene ID" value="MBELARI_LOCUS13558"/>
</dbReference>
<dbReference type="AlphaFoldDB" id="A0AAF3EIB0"/>
<reference evidence="2" key="1">
    <citation type="submission" date="2024-02" db="UniProtKB">
        <authorList>
            <consortium name="WormBaseParasite"/>
        </authorList>
    </citation>
    <scope>IDENTIFICATION</scope>
</reference>
<dbReference type="Proteomes" id="UP000887575">
    <property type="component" value="Unassembled WGS sequence"/>
</dbReference>
<keyword evidence="1" id="KW-1185">Reference proteome</keyword>
<organism evidence="1 2">
    <name type="scientific">Mesorhabditis belari</name>
    <dbReference type="NCBI Taxonomy" id="2138241"/>
    <lineage>
        <taxon>Eukaryota</taxon>
        <taxon>Metazoa</taxon>
        <taxon>Ecdysozoa</taxon>
        <taxon>Nematoda</taxon>
        <taxon>Chromadorea</taxon>
        <taxon>Rhabditida</taxon>
        <taxon>Rhabditina</taxon>
        <taxon>Rhabditomorpha</taxon>
        <taxon>Rhabditoidea</taxon>
        <taxon>Rhabditidae</taxon>
        <taxon>Mesorhabditinae</taxon>
        <taxon>Mesorhabditis</taxon>
    </lineage>
</organism>
<protein>
    <submittedName>
        <fullName evidence="2">Uncharacterized protein</fullName>
    </submittedName>
</protein>
<sequence>MTLEYQSEGVWLRTQVVDFCVQFIDMAKFAAFVSKLSDIAGYQQLVVSDGDVSTEMEEEIDVFEQEDFEHGANEYISMRPRFSVFEDLTQLFMDASTRDAGALEAKRTIRGCLRSGLVHRIQRRAA</sequence>
<evidence type="ECO:0000313" key="1">
    <source>
        <dbReference type="Proteomes" id="UP000887575"/>
    </source>
</evidence>
<proteinExistence type="predicted"/>